<dbReference type="Gramene" id="ERN15151">
    <property type="protein sequence ID" value="ERN15151"/>
    <property type="gene ID" value="AMTR_s00056p00132630"/>
</dbReference>
<dbReference type="AlphaFoldDB" id="U5CPR0"/>
<evidence type="ECO:0000313" key="3">
    <source>
        <dbReference type="Proteomes" id="UP000017836"/>
    </source>
</evidence>
<feature type="region of interest" description="Disordered" evidence="1">
    <location>
        <begin position="21"/>
        <end position="80"/>
    </location>
</feature>
<proteinExistence type="predicted"/>
<protein>
    <submittedName>
        <fullName evidence="2">Uncharacterized protein</fullName>
    </submittedName>
</protein>
<organism evidence="2 3">
    <name type="scientific">Amborella trichopoda</name>
    <dbReference type="NCBI Taxonomy" id="13333"/>
    <lineage>
        <taxon>Eukaryota</taxon>
        <taxon>Viridiplantae</taxon>
        <taxon>Streptophyta</taxon>
        <taxon>Embryophyta</taxon>
        <taxon>Tracheophyta</taxon>
        <taxon>Spermatophyta</taxon>
        <taxon>Magnoliopsida</taxon>
        <taxon>Amborellales</taxon>
        <taxon>Amborellaceae</taxon>
        <taxon>Amborella</taxon>
    </lineage>
</organism>
<gene>
    <name evidence="2" type="ORF">AMTR_s00056p00132630</name>
</gene>
<dbReference type="Proteomes" id="UP000017836">
    <property type="component" value="Unassembled WGS sequence"/>
</dbReference>
<keyword evidence="3" id="KW-1185">Reference proteome</keyword>
<dbReference type="HOGENOM" id="CLU_1799045_0_0_1"/>
<accession>U5CPR0</accession>
<sequence length="144" mass="16827">MRRIIIRVFRPEYNGTKRRRTLHERRQERLPRPAKRKRAPNKGVLDEAILVQIGDQGNPDETSSATIVEKTDQDETEEDWDAQASFTVTEEPELTSSELANYRSINARLRQSEETEEQALNTVFSFENINYNQDWIVDSRCSNI</sequence>
<evidence type="ECO:0000256" key="1">
    <source>
        <dbReference type="SAM" id="MobiDB-lite"/>
    </source>
</evidence>
<evidence type="ECO:0000313" key="2">
    <source>
        <dbReference type="EMBL" id="ERN15151.1"/>
    </source>
</evidence>
<reference evidence="3" key="1">
    <citation type="journal article" date="2013" name="Science">
        <title>The Amborella genome and the evolution of flowering plants.</title>
        <authorList>
            <consortium name="Amborella Genome Project"/>
        </authorList>
    </citation>
    <scope>NUCLEOTIDE SEQUENCE [LARGE SCALE GENOMIC DNA]</scope>
</reference>
<dbReference type="EMBL" id="KI392510">
    <property type="protein sequence ID" value="ERN15151.1"/>
    <property type="molecule type" value="Genomic_DNA"/>
</dbReference>
<name>U5CPR0_AMBTC</name>